<comment type="caution">
    <text evidence="2">The sequence shown here is derived from an EMBL/GenBank/DDBJ whole genome shotgun (WGS) entry which is preliminary data.</text>
</comment>
<feature type="signal peptide" evidence="1">
    <location>
        <begin position="1"/>
        <end position="17"/>
    </location>
</feature>
<name>A0AAD6LZU7_9ROSI</name>
<evidence type="ECO:0000256" key="1">
    <source>
        <dbReference type="SAM" id="SignalP"/>
    </source>
</evidence>
<protein>
    <submittedName>
        <fullName evidence="2">Uncharacterized protein</fullName>
    </submittedName>
</protein>
<dbReference type="Proteomes" id="UP001164929">
    <property type="component" value="Chromosome 13"/>
</dbReference>
<keyword evidence="1" id="KW-0732">Signal</keyword>
<dbReference type="GO" id="GO:0004497">
    <property type="term" value="F:monooxygenase activity"/>
    <property type="evidence" value="ECO:0007669"/>
    <property type="project" value="InterPro"/>
</dbReference>
<dbReference type="AlphaFoldDB" id="A0AAD6LZU7"/>
<dbReference type="EMBL" id="JAQIZT010000013">
    <property type="protein sequence ID" value="KAJ6975764.1"/>
    <property type="molecule type" value="Genomic_DNA"/>
</dbReference>
<organism evidence="2 3">
    <name type="scientific">Populus alba x Populus x berolinensis</name>
    <dbReference type="NCBI Taxonomy" id="444605"/>
    <lineage>
        <taxon>Eukaryota</taxon>
        <taxon>Viridiplantae</taxon>
        <taxon>Streptophyta</taxon>
        <taxon>Embryophyta</taxon>
        <taxon>Tracheophyta</taxon>
        <taxon>Spermatophyta</taxon>
        <taxon>Magnoliopsida</taxon>
        <taxon>eudicotyledons</taxon>
        <taxon>Gunneridae</taxon>
        <taxon>Pentapetalae</taxon>
        <taxon>rosids</taxon>
        <taxon>fabids</taxon>
        <taxon>Malpighiales</taxon>
        <taxon>Salicaceae</taxon>
        <taxon>Saliceae</taxon>
        <taxon>Populus</taxon>
    </lineage>
</organism>
<evidence type="ECO:0000313" key="2">
    <source>
        <dbReference type="EMBL" id="KAJ6975764.1"/>
    </source>
</evidence>
<evidence type="ECO:0000313" key="3">
    <source>
        <dbReference type="Proteomes" id="UP001164929"/>
    </source>
</evidence>
<feature type="chain" id="PRO_5041937721" evidence="1">
    <location>
        <begin position="18"/>
        <end position="116"/>
    </location>
</feature>
<dbReference type="GO" id="GO:0016705">
    <property type="term" value="F:oxidoreductase activity, acting on paired donors, with incorporation or reduction of molecular oxygen"/>
    <property type="evidence" value="ECO:0007669"/>
    <property type="project" value="InterPro"/>
</dbReference>
<dbReference type="InterPro" id="IPR036396">
    <property type="entry name" value="Cyt_P450_sf"/>
</dbReference>
<gene>
    <name evidence="2" type="ORF">NC653_031558</name>
</gene>
<proteinExistence type="predicted"/>
<keyword evidence="3" id="KW-1185">Reference proteome</keyword>
<accession>A0AAD6LZU7</accession>
<dbReference type="GO" id="GO:0020037">
    <property type="term" value="F:heme binding"/>
    <property type="evidence" value="ECO:0007669"/>
    <property type="project" value="InterPro"/>
</dbReference>
<reference evidence="2" key="1">
    <citation type="journal article" date="2023" name="Mol. Ecol. Resour.">
        <title>Chromosome-level genome assembly of a triploid poplar Populus alba 'Berolinensis'.</title>
        <authorList>
            <person name="Chen S."/>
            <person name="Yu Y."/>
            <person name="Wang X."/>
            <person name="Wang S."/>
            <person name="Zhang T."/>
            <person name="Zhou Y."/>
            <person name="He R."/>
            <person name="Meng N."/>
            <person name="Wang Y."/>
            <person name="Liu W."/>
            <person name="Liu Z."/>
            <person name="Liu J."/>
            <person name="Guo Q."/>
            <person name="Huang H."/>
            <person name="Sederoff R.R."/>
            <person name="Wang G."/>
            <person name="Qu G."/>
            <person name="Chen S."/>
        </authorList>
    </citation>
    <scope>NUCLEOTIDE SEQUENCE</scope>
    <source>
        <strain evidence="2">SC-2020</strain>
    </source>
</reference>
<dbReference type="Gene3D" id="1.10.630.10">
    <property type="entry name" value="Cytochrome P450"/>
    <property type="match status" value="1"/>
</dbReference>
<sequence length="116" mass="13288">MQETIAILLTWALLLLASHQEWRNKAREEECRVYGGHELLGAANISHPETRIQHRQHSIEENADLHLWNHVNDVEGDRPGERIYPLIAAAMAGKHTAQAPKVIQSLTIWQQRAREC</sequence>
<dbReference type="GO" id="GO:0005506">
    <property type="term" value="F:iron ion binding"/>
    <property type="evidence" value="ECO:0007669"/>
    <property type="project" value="InterPro"/>
</dbReference>
<dbReference type="SUPFAM" id="SSF48264">
    <property type="entry name" value="Cytochrome P450"/>
    <property type="match status" value="1"/>
</dbReference>